<proteinExistence type="predicted"/>
<keyword evidence="4" id="KW-1185">Reference proteome</keyword>
<sequence length="429" mass="48779">MVQRNVIYLLIVILITLSFSSCKSSSNLTEPTLTRNSKASLQKPYVILVSLDGFRWDYVDKYKPPHLTEFIAKGVRSESLIPSFPSKTFPNHYTIATGMYPDKHGIIGNYFYSYKKDVTYKLGNREMVEDGTFYGGTPLWVQADKANMVSASYFFVGSEADIQGIRPTYYQIYDASTKNEVRVAETLKWFGLPKKERPHMITLYFSDMDDVGHRFSLDNERELKKALFALDRDLGELFKGVEAIGLPINIVIVSDHGMATLPTANMLAVEDIENNDLYTVIANGAILNIHPKKNTTIDAVFEYLKPKENHFKVYTTENTPGFEYKPRNKDWGSIQVIPDFGYYFSGKERIETLRKKSITAVGVHGYDPKYKDMHGIFYANGPAFKEGYVIPSIKNIHIYPLVCQILGLEIPKEIDGDLNEIQSVLKTDQ</sequence>
<evidence type="ECO:0000313" key="4">
    <source>
        <dbReference type="Proteomes" id="UP000651837"/>
    </source>
</evidence>
<dbReference type="InterPro" id="IPR017850">
    <property type="entry name" value="Alkaline_phosphatase_core_sf"/>
</dbReference>
<dbReference type="AlphaFoldDB" id="A0A316E3C7"/>
<gene>
    <name evidence="1" type="ORF">HZY62_09565</name>
    <name evidence="2" type="ORF">LX92_01618</name>
</gene>
<dbReference type="PROSITE" id="PS51257">
    <property type="entry name" value="PROKAR_LIPOPROTEIN"/>
    <property type="match status" value="1"/>
</dbReference>
<dbReference type="RefSeq" id="WP_109649791.1">
    <property type="nucleotide sequence ID" value="NZ_JACWLN010000003.1"/>
</dbReference>
<dbReference type="Gene3D" id="3.30.1360.180">
    <property type="match status" value="1"/>
</dbReference>
<dbReference type="Proteomes" id="UP000651837">
    <property type="component" value="Unassembled WGS sequence"/>
</dbReference>
<name>A0A316E3C7_9FLAO</name>
<organism evidence="2 3">
    <name type="scientific">Maribacter polysiphoniae</name>
    <dbReference type="NCBI Taxonomy" id="429344"/>
    <lineage>
        <taxon>Bacteria</taxon>
        <taxon>Pseudomonadati</taxon>
        <taxon>Bacteroidota</taxon>
        <taxon>Flavobacteriia</taxon>
        <taxon>Flavobacteriales</taxon>
        <taxon>Flavobacteriaceae</taxon>
        <taxon>Maribacter</taxon>
    </lineage>
</organism>
<dbReference type="PANTHER" id="PTHR10151:SF120">
    <property type="entry name" value="BIS(5'-ADENOSYL)-TRIPHOSPHATASE"/>
    <property type="match status" value="1"/>
</dbReference>
<reference evidence="2 3" key="1">
    <citation type="submission" date="2018-05" db="EMBL/GenBank/DDBJ databases">
        <title>Genomic Encyclopedia of Archaeal and Bacterial Type Strains, Phase II (KMG-II): from individual species to whole genera.</title>
        <authorList>
            <person name="Goeker M."/>
        </authorList>
    </citation>
    <scope>NUCLEOTIDE SEQUENCE [LARGE SCALE GENOMIC DNA]</scope>
    <source>
        <strain evidence="2 3">DSM 23514</strain>
    </source>
</reference>
<dbReference type="Pfam" id="PF01663">
    <property type="entry name" value="Phosphodiest"/>
    <property type="match status" value="1"/>
</dbReference>
<dbReference type="Proteomes" id="UP000245667">
    <property type="component" value="Unassembled WGS sequence"/>
</dbReference>
<dbReference type="EMBL" id="JACWLN010000003">
    <property type="protein sequence ID" value="MBD1260833.1"/>
    <property type="molecule type" value="Genomic_DNA"/>
</dbReference>
<dbReference type="OrthoDB" id="9779418at2"/>
<dbReference type="GO" id="GO:0016787">
    <property type="term" value="F:hydrolase activity"/>
    <property type="evidence" value="ECO:0007669"/>
    <property type="project" value="UniProtKB-ARBA"/>
</dbReference>
<accession>A0A316E3C7</accession>
<dbReference type="InterPro" id="IPR002591">
    <property type="entry name" value="Phosphodiest/P_Trfase"/>
</dbReference>
<evidence type="ECO:0000313" key="1">
    <source>
        <dbReference type="EMBL" id="MBD1260833.1"/>
    </source>
</evidence>
<protein>
    <submittedName>
        <fullName evidence="1">Alkaline phosphatase family protein</fullName>
    </submittedName>
    <submittedName>
        <fullName evidence="2">Putative AlkP superfamily pyrophosphatase or phosphodiesterase</fullName>
    </submittedName>
</protein>
<dbReference type="PANTHER" id="PTHR10151">
    <property type="entry name" value="ECTONUCLEOTIDE PYROPHOSPHATASE/PHOSPHODIESTERASE"/>
    <property type="match status" value="1"/>
</dbReference>
<dbReference type="CDD" id="cd16018">
    <property type="entry name" value="Enpp"/>
    <property type="match status" value="1"/>
</dbReference>
<comment type="caution">
    <text evidence="2">The sequence shown here is derived from an EMBL/GenBank/DDBJ whole genome shotgun (WGS) entry which is preliminary data.</text>
</comment>
<evidence type="ECO:0000313" key="3">
    <source>
        <dbReference type="Proteomes" id="UP000245667"/>
    </source>
</evidence>
<evidence type="ECO:0000313" key="2">
    <source>
        <dbReference type="EMBL" id="PWK24032.1"/>
    </source>
</evidence>
<dbReference type="EMBL" id="QGGQ01000003">
    <property type="protein sequence ID" value="PWK24032.1"/>
    <property type="molecule type" value="Genomic_DNA"/>
</dbReference>
<dbReference type="Gene3D" id="3.40.720.10">
    <property type="entry name" value="Alkaline Phosphatase, subunit A"/>
    <property type="match status" value="1"/>
</dbReference>
<dbReference type="SUPFAM" id="SSF53649">
    <property type="entry name" value="Alkaline phosphatase-like"/>
    <property type="match status" value="1"/>
</dbReference>
<reference evidence="1 4" key="2">
    <citation type="submission" date="2020-07" db="EMBL/GenBank/DDBJ databases">
        <title>The draft genome sequence of Maribacter polysiphoniae KCTC 22021.</title>
        <authorList>
            <person name="Mu L."/>
        </authorList>
    </citation>
    <scope>NUCLEOTIDE SEQUENCE [LARGE SCALE GENOMIC DNA]</scope>
    <source>
        <strain evidence="1 4">KCTC 22021</strain>
    </source>
</reference>